<evidence type="ECO:0000313" key="2">
    <source>
        <dbReference type="Proteomes" id="UP000229497"/>
    </source>
</evidence>
<evidence type="ECO:0000313" key="1">
    <source>
        <dbReference type="EMBL" id="PIQ71956.1"/>
    </source>
</evidence>
<feature type="non-terminal residue" evidence="1">
    <location>
        <position position="1"/>
    </location>
</feature>
<comment type="caution">
    <text evidence="1">The sequence shown here is derived from an EMBL/GenBank/DDBJ whole genome shotgun (WGS) entry which is preliminary data.</text>
</comment>
<protein>
    <submittedName>
        <fullName evidence="1">Uncharacterized protein</fullName>
    </submittedName>
</protein>
<feature type="non-terminal residue" evidence="1">
    <location>
        <position position="256"/>
    </location>
</feature>
<gene>
    <name evidence="1" type="ORF">COV87_00510</name>
</gene>
<reference evidence="1 2" key="1">
    <citation type="submission" date="2017-09" db="EMBL/GenBank/DDBJ databases">
        <title>Depth-based differentiation of microbial function through sediment-hosted aquifers and enrichment of novel symbionts in the deep terrestrial subsurface.</title>
        <authorList>
            <person name="Probst A.J."/>
            <person name="Ladd B."/>
            <person name="Jarett J.K."/>
            <person name="Geller-Mcgrath D.E."/>
            <person name="Sieber C.M."/>
            <person name="Emerson J.B."/>
            <person name="Anantharaman K."/>
            <person name="Thomas B.C."/>
            <person name="Malmstrom R."/>
            <person name="Stieglmeier M."/>
            <person name="Klingl A."/>
            <person name="Woyke T."/>
            <person name="Ryan C.M."/>
            <person name="Banfield J.F."/>
        </authorList>
    </citation>
    <scope>NUCLEOTIDE SEQUENCE [LARGE SCALE GENOMIC DNA]</scope>
    <source>
        <strain evidence="1">CG11_big_fil_rev_8_21_14_0_20_37_16</strain>
    </source>
</reference>
<organism evidence="1 2">
    <name type="scientific">Candidatus Roizmanbacteria bacterium CG11_big_fil_rev_8_21_14_0_20_37_16</name>
    <dbReference type="NCBI Taxonomy" id="1974857"/>
    <lineage>
        <taxon>Bacteria</taxon>
        <taxon>Candidatus Roizmaniibacteriota</taxon>
    </lineage>
</organism>
<sequence>NVPPGANLSFVIGNTIGLVNPPPTIGRTSGQRGVADIYTITAATYSGAAGAGTLLEDIQMKTAPVEGVLVSATVDETLQFTVAGYAAGANTRCGLAHTAGITTTATSVPWNILSSGYTIDKNEAVQQLTVTTNASGGYKVYAEENDQMGLEGNTCTGTVPSAGEYTFGTGNCIRDPGVGSISHTVAADWGATPGSNYGFGYSLENATGTDAKFVYNTTGVHDSKQFADQQGTEDKYATGAEVMSNSDPVSASSVYV</sequence>
<proteinExistence type="predicted"/>
<dbReference type="Proteomes" id="UP000229497">
    <property type="component" value="Unassembled WGS sequence"/>
</dbReference>
<accession>A0A2H0KL57</accession>
<dbReference type="AlphaFoldDB" id="A0A2H0KL57"/>
<name>A0A2H0KL57_9BACT</name>
<dbReference type="EMBL" id="PCVK01000018">
    <property type="protein sequence ID" value="PIQ71956.1"/>
    <property type="molecule type" value="Genomic_DNA"/>
</dbReference>